<evidence type="ECO:0000313" key="1">
    <source>
        <dbReference type="EMBL" id="TCN83671.1"/>
    </source>
</evidence>
<organism evidence="1 2">
    <name type="scientific">Shewanella fodinae</name>
    <dbReference type="NCBI Taxonomy" id="552357"/>
    <lineage>
        <taxon>Bacteria</taxon>
        <taxon>Pseudomonadati</taxon>
        <taxon>Pseudomonadota</taxon>
        <taxon>Gammaproteobacteria</taxon>
        <taxon>Alteromonadales</taxon>
        <taxon>Shewanellaceae</taxon>
        <taxon>Shewanella</taxon>
    </lineage>
</organism>
<dbReference type="AlphaFoldDB" id="A0A4R2FKI9"/>
<gene>
    <name evidence="1" type="ORF">EDC91_11468</name>
</gene>
<comment type="caution">
    <text evidence="1">The sequence shown here is derived from an EMBL/GenBank/DDBJ whole genome shotgun (WGS) entry which is preliminary data.</text>
</comment>
<dbReference type="Pfam" id="PF11197">
    <property type="entry name" value="DUF2835"/>
    <property type="match status" value="1"/>
</dbReference>
<sequence length="71" mass="8438">MEFYFRLNLSFEEFKPYYQGMAEAVQVRDIHGKILQINGRHFRQFLSADGIHGQFKLVVDRQGNFQSITRI</sequence>
<dbReference type="OrthoDB" id="5600793at2"/>
<accession>A0A4R2FKI9</accession>
<name>A0A4R2FKI9_9GAMM</name>
<evidence type="ECO:0000313" key="2">
    <source>
        <dbReference type="Proteomes" id="UP000294832"/>
    </source>
</evidence>
<protein>
    <submittedName>
        <fullName evidence="1">Uncharacterized protein DUF2835</fullName>
    </submittedName>
</protein>
<dbReference type="EMBL" id="SLWF01000014">
    <property type="protein sequence ID" value="TCN83671.1"/>
    <property type="molecule type" value="Genomic_DNA"/>
</dbReference>
<dbReference type="RefSeq" id="WP_133039120.1">
    <property type="nucleotide sequence ID" value="NZ_SLWF01000014.1"/>
</dbReference>
<proteinExistence type="predicted"/>
<reference evidence="1 2" key="1">
    <citation type="submission" date="2019-03" db="EMBL/GenBank/DDBJ databases">
        <title>Freshwater and sediment microbial communities from various areas in North America, analyzing microbe dynamics in response to fracking.</title>
        <authorList>
            <person name="Lamendella R."/>
        </authorList>
    </citation>
    <scope>NUCLEOTIDE SEQUENCE [LARGE SCALE GENOMIC DNA]</scope>
    <source>
        <strain evidence="1 2">74A</strain>
    </source>
</reference>
<dbReference type="InterPro" id="IPR021363">
    <property type="entry name" value="DUF2835"/>
</dbReference>
<dbReference type="Proteomes" id="UP000294832">
    <property type="component" value="Unassembled WGS sequence"/>
</dbReference>
<keyword evidence="2" id="KW-1185">Reference proteome</keyword>